<dbReference type="Pfam" id="PF01641">
    <property type="entry name" value="SelR"/>
    <property type="match status" value="1"/>
</dbReference>
<dbReference type="GO" id="GO:0006979">
    <property type="term" value="P:response to oxidative stress"/>
    <property type="evidence" value="ECO:0007669"/>
    <property type="project" value="InterPro"/>
</dbReference>
<dbReference type="NCBIfam" id="TIGR00357">
    <property type="entry name" value="peptide-methionine (R)-S-oxide reductase MsrB"/>
    <property type="match status" value="1"/>
</dbReference>
<dbReference type="PROSITE" id="PS51790">
    <property type="entry name" value="MSRB"/>
    <property type="match status" value="1"/>
</dbReference>
<accession>A0A1G2MTM1</accession>
<evidence type="ECO:0000313" key="9">
    <source>
        <dbReference type="EMBL" id="OHA27193.1"/>
    </source>
</evidence>
<dbReference type="EMBL" id="MHRP01000020">
    <property type="protein sequence ID" value="OHA27193.1"/>
    <property type="molecule type" value="Genomic_DNA"/>
</dbReference>
<dbReference type="AlphaFoldDB" id="A0A1G2MTM1"/>
<comment type="cofactor">
    <cofactor evidence="1">
        <name>Zn(2+)</name>
        <dbReference type="ChEBI" id="CHEBI:29105"/>
    </cofactor>
</comment>
<dbReference type="GO" id="GO:0030091">
    <property type="term" value="P:protein repair"/>
    <property type="evidence" value="ECO:0007669"/>
    <property type="project" value="InterPro"/>
</dbReference>
<keyword evidence="5" id="KW-0862">Zinc</keyword>
<proteinExistence type="inferred from homology"/>
<evidence type="ECO:0000256" key="4">
    <source>
        <dbReference type="ARBA" id="ARBA00022723"/>
    </source>
</evidence>
<dbReference type="GO" id="GO:0005737">
    <property type="term" value="C:cytoplasm"/>
    <property type="evidence" value="ECO:0007669"/>
    <property type="project" value="TreeGrafter"/>
</dbReference>
<evidence type="ECO:0000256" key="7">
    <source>
        <dbReference type="ARBA" id="ARBA00048488"/>
    </source>
</evidence>
<keyword evidence="6" id="KW-0560">Oxidoreductase</keyword>
<dbReference type="PANTHER" id="PTHR10173">
    <property type="entry name" value="METHIONINE SULFOXIDE REDUCTASE"/>
    <property type="match status" value="1"/>
</dbReference>
<dbReference type="Gene3D" id="2.170.150.20">
    <property type="entry name" value="Peptide methionine sulfoxide reductase"/>
    <property type="match status" value="1"/>
</dbReference>
<gene>
    <name evidence="9" type="ORF">A3D56_01925</name>
</gene>
<dbReference type="Proteomes" id="UP000177943">
    <property type="component" value="Unassembled WGS sequence"/>
</dbReference>
<dbReference type="GO" id="GO:0033743">
    <property type="term" value="F:peptide-methionine (R)-S-oxide reductase activity"/>
    <property type="evidence" value="ECO:0007669"/>
    <property type="project" value="UniProtKB-EC"/>
</dbReference>
<dbReference type="EC" id="1.8.4.12" evidence="3"/>
<dbReference type="GO" id="GO:0046872">
    <property type="term" value="F:metal ion binding"/>
    <property type="evidence" value="ECO:0007669"/>
    <property type="project" value="UniProtKB-KW"/>
</dbReference>
<dbReference type="InterPro" id="IPR028427">
    <property type="entry name" value="Met_Sox_Rdtase_MsrB"/>
</dbReference>
<reference evidence="9 10" key="1">
    <citation type="journal article" date="2016" name="Nat. Commun.">
        <title>Thousands of microbial genomes shed light on interconnected biogeochemical processes in an aquifer system.</title>
        <authorList>
            <person name="Anantharaman K."/>
            <person name="Brown C.T."/>
            <person name="Hug L.A."/>
            <person name="Sharon I."/>
            <person name="Castelle C.J."/>
            <person name="Probst A.J."/>
            <person name="Thomas B.C."/>
            <person name="Singh A."/>
            <person name="Wilkins M.J."/>
            <person name="Karaoz U."/>
            <person name="Brodie E.L."/>
            <person name="Williams K.H."/>
            <person name="Hubbard S.S."/>
            <person name="Banfield J.F."/>
        </authorList>
    </citation>
    <scope>NUCLEOTIDE SEQUENCE [LARGE SCALE GENOMIC DNA]</scope>
</reference>
<feature type="domain" description="MsrB" evidence="8">
    <location>
        <begin position="5"/>
        <end position="126"/>
    </location>
</feature>
<dbReference type="SUPFAM" id="SSF51316">
    <property type="entry name" value="Mss4-like"/>
    <property type="match status" value="1"/>
</dbReference>
<sequence>MPKNEEEWKKKLTPEQYGVLHGKGTEAPFSGKLLHEKRDGTYNCAACGNLLFASDAKFESGTGWPSFDKALPGAVKNITDNSGGMNRTEIVCANCGSHLGHVFDDGPTETGKRYCLNSVCLDLEPKTEKKM</sequence>
<evidence type="ECO:0000256" key="1">
    <source>
        <dbReference type="ARBA" id="ARBA00001947"/>
    </source>
</evidence>
<dbReference type="InterPro" id="IPR002579">
    <property type="entry name" value="Met_Sox_Rdtase_MsrB_dom"/>
</dbReference>
<dbReference type="PANTHER" id="PTHR10173:SF52">
    <property type="entry name" value="METHIONINE-R-SULFOXIDE REDUCTASE B1"/>
    <property type="match status" value="1"/>
</dbReference>
<comment type="similarity">
    <text evidence="2">Belongs to the MsrB Met sulfoxide reductase family.</text>
</comment>
<evidence type="ECO:0000259" key="8">
    <source>
        <dbReference type="PROSITE" id="PS51790"/>
    </source>
</evidence>
<comment type="caution">
    <text evidence="9">The sequence shown here is derived from an EMBL/GenBank/DDBJ whole genome shotgun (WGS) entry which is preliminary data.</text>
</comment>
<organism evidence="9 10">
    <name type="scientific">Candidatus Taylorbacteria bacterium RIFCSPHIGHO2_02_FULL_45_35</name>
    <dbReference type="NCBI Taxonomy" id="1802311"/>
    <lineage>
        <taxon>Bacteria</taxon>
        <taxon>Candidatus Tayloriibacteriota</taxon>
    </lineage>
</organism>
<dbReference type="FunFam" id="2.170.150.20:FF:000001">
    <property type="entry name" value="Peptide methionine sulfoxide reductase MsrB"/>
    <property type="match status" value="1"/>
</dbReference>
<protein>
    <recommendedName>
        <fullName evidence="3">peptide-methionine (R)-S-oxide reductase</fullName>
        <ecNumber evidence="3">1.8.4.12</ecNumber>
    </recommendedName>
</protein>
<dbReference type="InterPro" id="IPR011057">
    <property type="entry name" value="Mss4-like_sf"/>
</dbReference>
<evidence type="ECO:0000256" key="6">
    <source>
        <dbReference type="ARBA" id="ARBA00023002"/>
    </source>
</evidence>
<evidence type="ECO:0000256" key="3">
    <source>
        <dbReference type="ARBA" id="ARBA00012499"/>
    </source>
</evidence>
<keyword evidence="4" id="KW-0479">Metal-binding</keyword>
<evidence type="ECO:0000313" key="10">
    <source>
        <dbReference type="Proteomes" id="UP000177943"/>
    </source>
</evidence>
<comment type="catalytic activity">
    <reaction evidence="7">
        <text>L-methionyl-[protein] + [thioredoxin]-disulfide + H2O = L-methionyl-(R)-S-oxide-[protein] + [thioredoxin]-dithiol</text>
        <dbReference type="Rhea" id="RHEA:24164"/>
        <dbReference type="Rhea" id="RHEA-COMP:10698"/>
        <dbReference type="Rhea" id="RHEA-COMP:10700"/>
        <dbReference type="Rhea" id="RHEA-COMP:12313"/>
        <dbReference type="Rhea" id="RHEA-COMP:12314"/>
        <dbReference type="ChEBI" id="CHEBI:15377"/>
        <dbReference type="ChEBI" id="CHEBI:16044"/>
        <dbReference type="ChEBI" id="CHEBI:29950"/>
        <dbReference type="ChEBI" id="CHEBI:45764"/>
        <dbReference type="ChEBI" id="CHEBI:50058"/>
        <dbReference type="EC" id="1.8.4.12"/>
    </reaction>
</comment>
<evidence type="ECO:0000256" key="5">
    <source>
        <dbReference type="ARBA" id="ARBA00022833"/>
    </source>
</evidence>
<evidence type="ECO:0000256" key="2">
    <source>
        <dbReference type="ARBA" id="ARBA00007174"/>
    </source>
</evidence>
<name>A0A1G2MTM1_9BACT</name>